<dbReference type="GO" id="GO:0005739">
    <property type="term" value="C:mitochondrion"/>
    <property type="evidence" value="ECO:0007669"/>
    <property type="project" value="TreeGrafter"/>
</dbReference>
<dbReference type="InterPro" id="IPR037171">
    <property type="entry name" value="NagB/RpiA_transferase-like"/>
</dbReference>
<organism evidence="5">
    <name type="scientific">Echinococcus granulosus</name>
    <name type="common">Hydatid tapeworm</name>
    <dbReference type="NCBI Taxonomy" id="6210"/>
    <lineage>
        <taxon>Eukaryota</taxon>
        <taxon>Metazoa</taxon>
        <taxon>Spiralia</taxon>
        <taxon>Lophotrochozoa</taxon>
        <taxon>Platyhelminthes</taxon>
        <taxon>Cestoda</taxon>
        <taxon>Eucestoda</taxon>
        <taxon>Cyclophyllidea</taxon>
        <taxon>Taeniidae</taxon>
        <taxon>Echinococcus</taxon>
        <taxon>Echinococcus granulosus group</taxon>
    </lineage>
</organism>
<keyword evidence="5" id="KW-0378">Hydrolase</keyword>
<protein>
    <submittedName>
        <fullName evidence="5">Acetyl coenzyme A hydrolase:transferase</fullName>
    </submittedName>
    <submittedName>
        <fullName evidence="7">Acetyl-CoA hydrolase</fullName>
    </submittedName>
</protein>
<evidence type="ECO:0000259" key="3">
    <source>
        <dbReference type="Pfam" id="PF02550"/>
    </source>
</evidence>
<feature type="domain" description="Acetyl-CoA hydrolase/transferase N-terminal" evidence="3">
    <location>
        <begin position="3"/>
        <end position="56"/>
    </location>
</feature>
<dbReference type="EMBL" id="LK028606">
    <property type="protein sequence ID" value="CDS24460.1"/>
    <property type="molecule type" value="Genomic_DNA"/>
</dbReference>
<reference evidence="7" key="3">
    <citation type="submission" date="2020-10" db="UniProtKB">
        <authorList>
            <consortium name="WormBaseParasite"/>
        </authorList>
    </citation>
    <scope>IDENTIFICATION</scope>
</reference>
<evidence type="ECO:0000256" key="2">
    <source>
        <dbReference type="ARBA" id="ARBA00022679"/>
    </source>
</evidence>
<dbReference type="Proteomes" id="UP000492820">
    <property type="component" value="Unassembled WGS sequence"/>
</dbReference>
<dbReference type="Gene3D" id="3.40.1080.20">
    <property type="entry name" value="Acetyl-CoA hydrolase/transferase C-terminal domain"/>
    <property type="match status" value="1"/>
</dbReference>
<dbReference type="Gene3D" id="3.40.1080.10">
    <property type="entry name" value="Glutaconate Coenzyme A-transferase"/>
    <property type="match status" value="1"/>
</dbReference>
<keyword evidence="2 5" id="KW-0808">Transferase</keyword>
<name>A0A068WWF0_ECHGR</name>
<sequence>MVSPPDIHGFCTLGATVGSARSAIKSAEKIVAQVNPQVPVTYGDSAIHVSQIDFLVPCSEPIFEVPSPPPSSIDQTIASNIASELIEDGATIQLGFGSIPHEVTSHLRDHKDLGIHAENIFDGIVDLVELGVITNKHKQVRQGRIAASYAIGTKRVYDFIDQNPLVALYEIAWTNSIERIARNPKVSSVNTCLEMDLSGQSVGDSIAGNVYTVATVGETIDVPAG</sequence>
<dbReference type="WBParaSite" id="EgrG_000332500">
    <property type="protein sequence ID" value="EgrG_000332500"/>
    <property type="gene ID" value="EgrG_000332500"/>
</dbReference>
<comment type="similarity">
    <text evidence="1">Belongs to the acetyl-CoA hydrolase/transferase family.</text>
</comment>
<dbReference type="PANTHER" id="PTHR21432:SF20">
    <property type="entry name" value="ACETYL-COA HYDROLASE"/>
    <property type="match status" value="1"/>
</dbReference>
<reference evidence="5" key="2">
    <citation type="submission" date="2014-06" db="EMBL/GenBank/DDBJ databases">
        <authorList>
            <person name="Aslett M."/>
        </authorList>
    </citation>
    <scope>NUCLEOTIDE SEQUENCE</scope>
</reference>
<dbReference type="Pfam" id="PF02550">
    <property type="entry name" value="AcetylCoA_hydro"/>
    <property type="match status" value="1"/>
</dbReference>
<evidence type="ECO:0000259" key="4">
    <source>
        <dbReference type="Pfam" id="PF13336"/>
    </source>
</evidence>
<dbReference type="AlphaFoldDB" id="A0A068WWF0"/>
<evidence type="ECO:0000256" key="1">
    <source>
        <dbReference type="ARBA" id="ARBA00009632"/>
    </source>
</evidence>
<dbReference type="OrthoDB" id="10250396at2759"/>
<gene>
    <name evidence="5" type="ORF">EgrG_000332500</name>
</gene>
<dbReference type="PANTHER" id="PTHR21432">
    <property type="entry name" value="ACETYL-COA HYDROLASE-RELATED"/>
    <property type="match status" value="1"/>
</dbReference>
<dbReference type="GO" id="GO:0006083">
    <property type="term" value="P:acetate metabolic process"/>
    <property type="evidence" value="ECO:0007669"/>
    <property type="project" value="InterPro"/>
</dbReference>
<proteinExistence type="inferred from homology"/>
<dbReference type="Pfam" id="PF13336">
    <property type="entry name" value="AcetylCoA_hyd_C"/>
    <property type="match status" value="1"/>
</dbReference>
<dbReference type="InterPro" id="IPR038460">
    <property type="entry name" value="AcetylCoA_hyd_C_sf"/>
</dbReference>
<dbReference type="InterPro" id="IPR046433">
    <property type="entry name" value="ActCoA_hydro"/>
</dbReference>
<dbReference type="Gene3D" id="3.30.750.70">
    <property type="entry name" value="4-hydroxybutyrate coenzyme like domains"/>
    <property type="match status" value="1"/>
</dbReference>
<evidence type="ECO:0000313" key="7">
    <source>
        <dbReference type="WBParaSite" id="EgrG_000332500"/>
    </source>
</evidence>
<dbReference type="InterPro" id="IPR003702">
    <property type="entry name" value="ActCoA_hydro_N"/>
</dbReference>
<evidence type="ECO:0000313" key="6">
    <source>
        <dbReference type="Proteomes" id="UP000492820"/>
    </source>
</evidence>
<accession>A0A068WWF0</accession>
<dbReference type="SUPFAM" id="SSF100950">
    <property type="entry name" value="NagB/RpiA/CoA transferase-like"/>
    <property type="match status" value="1"/>
</dbReference>
<dbReference type="GO" id="GO:0016787">
    <property type="term" value="F:hydrolase activity"/>
    <property type="evidence" value="ECO:0007669"/>
    <property type="project" value="UniProtKB-KW"/>
</dbReference>
<dbReference type="GO" id="GO:0008775">
    <property type="term" value="F:acetate CoA-transferase activity"/>
    <property type="evidence" value="ECO:0007669"/>
    <property type="project" value="InterPro"/>
</dbReference>
<evidence type="ECO:0000313" key="5">
    <source>
        <dbReference type="EMBL" id="CDS24460.1"/>
    </source>
</evidence>
<feature type="domain" description="Acetyl-CoA hydrolase/transferase C-terminal" evidence="4">
    <location>
        <begin position="152"/>
        <end position="221"/>
    </location>
</feature>
<dbReference type="InterPro" id="IPR026888">
    <property type="entry name" value="AcetylCoA_hyd_C"/>
</dbReference>
<reference evidence="5 6" key="1">
    <citation type="journal article" date="2013" name="Nature">
        <title>The genomes of four tapeworm species reveal adaptations to parasitism.</title>
        <authorList>
            <person name="Tsai I.J."/>
            <person name="Zarowiecki M."/>
            <person name="Holroyd N."/>
            <person name="Garciarrubio A."/>
            <person name="Sanchez-Flores A."/>
            <person name="Brooks K.L."/>
            <person name="Tracey A."/>
            <person name="Bobes R.J."/>
            <person name="Fragoso G."/>
            <person name="Sciutto E."/>
            <person name="Aslett M."/>
            <person name="Beasley H."/>
            <person name="Bennett H.M."/>
            <person name="Cai J."/>
            <person name="Camicia F."/>
            <person name="Clark R."/>
            <person name="Cucher M."/>
            <person name="De Silva N."/>
            <person name="Day T.A."/>
            <person name="Deplazes P."/>
            <person name="Estrada K."/>
            <person name="Fernandez C."/>
            <person name="Holland P.W."/>
            <person name="Hou J."/>
            <person name="Hu S."/>
            <person name="Huckvale T."/>
            <person name="Hung S.S."/>
            <person name="Kamenetzky L."/>
            <person name="Keane J.A."/>
            <person name="Kiss F."/>
            <person name="Koziol U."/>
            <person name="Lambert O."/>
            <person name="Liu K."/>
            <person name="Luo X."/>
            <person name="Luo Y."/>
            <person name="Macchiaroli N."/>
            <person name="Nichol S."/>
            <person name="Paps J."/>
            <person name="Parkinson J."/>
            <person name="Pouchkina-Stantcheva N."/>
            <person name="Riddiford N."/>
            <person name="Rosenzvit M."/>
            <person name="Salinas G."/>
            <person name="Wasmuth J.D."/>
            <person name="Zamanian M."/>
            <person name="Zheng Y."/>
            <person name="Cai X."/>
            <person name="Soberon X."/>
            <person name="Olson P.D."/>
            <person name="Laclette J.P."/>
            <person name="Brehm K."/>
            <person name="Berriman M."/>
            <person name="Garciarrubio A."/>
            <person name="Bobes R.J."/>
            <person name="Fragoso G."/>
            <person name="Sanchez-Flores A."/>
            <person name="Estrada K."/>
            <person name="Cevallos M.A."/>
            <person name="Morett E."/>
            <person name="Gonzalez V."/>
            <person name="Portillo T."/>
            <person name="Ochoa-Leyva A."/>
            <person name="Jose M.V."/>
            <person name="Sciutto E."/>
            <person name="Landa A."/>
            <person name="Jimenez L."/>
            <person name="Valdes V."/>
            <person name="Carrero J.C."/>
            <person name="Larralde C."/>
            <person name="Morales-Montor J."/>
            <person name="Limon-Lason J."/>
            <person name="Soberon X."/>
            <person name="Laclette J.P."/>
        </authorList>
    </citation>
    <scope>NUCLEOTIDE SEQUENCE [LARGE SCALE GENOMIC DNA]</scope>
</reference>